<dbReference type="GO" id="GO:0004640">
    <property type="term" value="F:phosphoribosylanthranilate isomerase activity"/>
    <property type="evidence" value="ECO:0007669"/>
    <property type="project" value="UniProtKB-EC"/>
</dbReference>
<evidence type="ECO:0000256" key="5">
    <source>
        <dbReference type="ARBA" id="ARBA00022605"/>
    </source>
</evidence>
<dbReference type="SUPFAM" id="SSF51366">
    <property type="entry name" value="Ribulose-phoshate binding barrel"/>
    <property type="match status" value="1"/>
</dbReference>
<evidence type="ECO:0000313" key="12">
    <source>
        <dbReference type="Proteomes" id="UP001073227"/>
    </source>
</evidence>
<proteinExistence type="inferred from homology"/>
<dbReference type="PANTHER" id="PTHR42894:SF1">
    <property type="entry name" value="N-(5'-PHOSPHORIBOSYL)ANTHRANILATE ISOMERASE"/>
    <property type="match status" value="1"/>
</dbReference>
<dbReference type="NCBIfam" id="NF002295">
    <property type="entry name" value="PRK01222.1-1"/>
    <property type="match status" value="1"/>
</dbReference>
<evidence type="ECO:0000256" key="6">
    <source>
        <dbReference type="ARBA" id="ARBA00022822"/>
    </source>
</evidence>
<comment type="similarity">
    <text evidence="9">Belongs to the TrpF family.</text>
</comment>
<keyword evidence="8 9" id="KW-0413">Isomerase</keyword>
<evidence type="ECO:0000256" key="9">
    <source>
        <dbReference type="HAMAP-Rule" id="MF_00135"/>
    </source>
</evidence>
<evidence type="ECO:0000313" key="11">
    <source>
        <dbReference type="EMBL" id="MCY0149105.1"/>
    </source>
</evidence>
<dbReference type="Pfam" id="PF00697">
    <property type="entry name" value="PRAI"/>
    <property type="match status" value="1"/>
</dbReference>
<evidence type="ECO:0000256" key="2">
    <source>
        <dbReference type="ARBA" id="ARBA00004664"/>
    </source>
</evidence>
<evidence type="ECO:0000256" key="1">
    <source>
        <dbReference type="ARBA" id="ARBA00001164"/>
    </source>
</evidence>
<comment type="pathway">
    <text evidence="2 9">Amino-acid biosynthesis; L-tryptophan biosynthesis; L-tryptophan from chorismate: step 3/5.</text>
</comment>
<dbReference type="Gene3D" id="3.20.20.70">
    <property type="entry name" value="Aldolase class I"/>
    <property type="match status" value="1"/>
</dbReference>
<name>A0ABT3ZBD8_9HYPH</name>
<gene>
    <name evidence="9" type="primary">trpF</name>
    <name evidence="11" type="ORF">OEG84_15665</name>
</gene>
<accession>A0ABT3ZBD8</accession>
<comment type="caution">
    <text evidence="11">The sequence shown here is derived from an EMBL/GenBank/DDBJ whole genome shotgun (WGS) entry which is preliminary data.</text>
</comment>
<dbReference type="InterPro" id="IPR013785">
    <property type="entry name" value="Aldolase_TIM"/>
</dbReference>
<keyword evidence="6 9" id="KW-0822">Tryptophan biosynthesis</keyword>
<sequence>MKAMIKICGLSTPEAVDRAAELGADMAGFIFFEKSPRHVTVSTAAGLAQQARRRGLKTVAVTVDMDDSGLDEIVAQMKPDWLQLHGGESPERAAELKARFGLPVMKAFAIREAADLARIAPYQGIADRFLFDAKPPKGSDLPGGNGVSFDWRLLAKLDEAASYMLSGGLTKDNIGEALAISGAPGVDVSSGVESAPGIKDLSMMDGFVQAVRDADKIRSQEYVK</sequence>
<dbReference type="Proteomes" id="UP001073227">
    <property type="component" value="Unassembled WGS sequence"/>
</dbReference>
<evidence type="ECO:0000259" key="10">
    <source>
        <dbReference type="Pfam" id="PF00697"/>
    </source>
</evidence>
<evidence type="ECO:0000256" key="8">
    <source>
        <dbReference type="ARBA" id="ARBA00023235"/>
    </source>
</evidence>
<dbReference type="EMBL" id="JAOVZR010000001">
    <property type="protein sequence ID" value="MCY0149105.1"/>
    <property type="molecule type" value="Genomic_DNA"/>
</dbReference>
<dbReference type="InterPro" id="IPR044643">
    <property type="entry name" value="TrpF_fam"/>
</dbReference>
<dbReference type="PANTHER" id="PTHR42894">
    <property type="entry name" value="N-(5'-PHOSPHORIBOSYL)ANTHRANILATE ISOMERASE"/>
    <property type="match status" value="1"/>
</dbReference>
<keyword evidence="12" id="KW-1185">Reference proteome</keyword>
<evidence type="ECO:0000256" key="7">
    <source>
        <dbReference type="ARBA" id="ARBA00023141"/>
    </source>
</evidence>
<dbReference type="HAMAP" id="MF_00135">
    <property type="entry name" value="PRAI"/>
    <property type="match status" value="1"/>
</dbReference>
<feature type="domain" description="N-(5'phosphoribosyl) anthranilate isomerase (PRAI)" evidence="10">
    <location>
        <begin position="5"/>
        <end position="210"/>
    </location>
</feature>
<keyword evidence="7 9" id="KW-0057">Aromatic amino acid biosynthesis</keyword>
<comment type="catalytic activity">
    <reaction evidence="1 9">
        <text>N-(5-phospho-beta-D-ribosyl)anthranilate = 1-(2-carboxyphenylamino)-1-deoxy-D-ribulose 5-phosphate</text>
        <dbReference type="Rhea" id="RHEA:21540"/>
        <dbReference type="ChEBI" id="CHEBI:18277"/>
        <dbReference type="ChEBI" id="CHEBI:58613"/>
        <dbReference type="EC" id="5.3.1.24"/>
    </reaction>
</comment>
<organism evidence="11 12">
    <name type="scientific">Hoeflea algicola</name>
    <dbReference type="NCBI Taxonomy" id="2983763"/>
    <lineage>
        <taxon>Bacteria</taxon>
        <taxon>Pseudomonadati</taxon>
        <taxon>Pseudomonadota</taxon>
        <taxon>Alphaproteobacteria</taxon>
        <taxon>Hyphomicrobiales</taxon>
        <taxon>Rhizobiaceae</taxon>
        <taxon>Hoeflea</taxon>
    </lineage>
</organism>
<evidence type="ECO:0000256" key="3">
    <source>
        <dbReference type="ARBA" id="ARBA00012572"/>
    </source>
</evidence>
<dbReference type="EC" id="5.3.1.24" evidence="3 9"/>
<protein>
    <recommendedName>
        <fullName evidence="4 9">N-(5'-phosphoribosyl)anthranilate isomerase</fullName>
        <shortName evidence="9">PRAI</shortName>
        <ecNumber evidence="3 9">5.3.1.24</ecNumber>
    </recommendedName>
</protein>
<dbReference type="InterPro" id="IPR011060">
    <property type="entry name" value="RibuloseP-bd_barrel"/>
</dbReference>
<dbReference type="RefSeq" id="WP_267654614.1">
    <property type="nucleotide sequence ID" value="NZ_JAOVZR010000001.1"/>
</dbReference>
<reference evidence="11" key="1">
    <citation type="submission" date="2022-10" db="EMBL/GenBank/DDBJ databases">
        <title>Hoeflea sp. G2-23, isolated from marine algae.</title>
        <authorList>
            <person name="Kristyanto S."/>
            <person name="Kim J.M."/>
            <person name="Jeon C.O."/>
        </authorList>
    </citation>
    <scope>NUCLEOTIDE SEQUENCE</scope>
    <source>
        <strain evidence="11">G2-23</strain>
    </source>
</reference>
<keyword evidence="5 9" id="KW-0028">Amino-acid biosynthesis</keyword>
<evidence type="ECO:0000256" key="4">
    <source>
        <dbReference type="ARBA" id="ARBA00022272"/>
    </source>
</evidence>
<dbReference type="InterPro" id="IPR001240">
    <property type="entry name" value="PRAI_dom"/>
</dbReference>
<dbReference type="CDD" id="cd00405">
    <property type="entry name" value="PRAI"/>
    <property type="match status" value="1"/>
</dbReference>